<keyword evidence="5" id="KW-0378">Hydrolase</keyword>
<dbReference type="GO" id="GO:0071947">
    <property type="term" value="P:protein deubiquitination involved in ubiquitin-dependent protein catabolic process"/>
    <property type="evidence" value="ECO:0007669"/>
    <property type="project" value="TreeGrafter"/>
</dbReference>
<dbReference type="PANTHER" id="PTHR13367:SF28">
    <property type="entry name" value="UBIQUITIN THIOESTERASE ZRANB1"/>
    <property type="match status" value="1"/>
</dbReference>
<evidence type="ECO:0000256" key="5">
    <source>
        <dbReference type="ARBA" id="ARBA00022801"/>
    </source>
</evidence>
<organism evidence="10 11">
    <name type="scientific">Trypanosoma rangeli</name>
    <dbReference type="NCBI Taxonomy" id="5698"/>
    <lineage>
        <taxon>Eukaryota</taxon>
        <taxon>Discoba</taxon>
        <taxon>Euglenozoa</taxon>
        <taxon>Kinetoplastea</taxon>
        <taxon>Metakinetoplastina</taxon>
        <taxon>Trypanosomatida</taxon>
        <taxon>Trypanosomatidae</taxon>
        <taxon>Trypanosoma</taxon>
        <taxon>Herpetosoma</taxon>
    </lineage>
</organism>
<dbReference type="GO" id="GO:0005634">
    <property type="term" value="C:nucleus"/>
    <property type="evidence" value="ECO:0007669"/>
    <property type="project" value="TreeGrafter"/>
</dbReference>
<feature type="region of interest" description="Disordered" evidence="7">
    <location>
        <begin position="388"/>
        <end position="417"/>
    </location>
</feature>
<evidence type="ECO:0000259" key="9">
    <source>
        <dbReference type="Pfam" id="PF12359"/>
    </source>
</evidence>
<evidence type="ECO:0000256" key="7">
    <source>
        <dbReference type="SAM" id="MobiDB-lite"/>
    </source>
</evidence>
<dbReference type="Pfam" id="PF12359">
    <property type="entry name" value="DUF3645"/>
    <property type="match status" value="1"/>
</dbReference>
<dbReference type="SUPFAM" id="SSF52540">
    <property type="entry name" value="P-loop containing nucleoside triphosphate hydrolases"/>
    <property type="match status" value="1"/>
</dbReference>
<keyword evidence="4" id="KW-0833">Ubl conjugation pathway</keyword>
<evidence type="ECO:0000259" key="8">
    <source>
        <dbReference type="Pfam" id="PF12340"/>
    </source>
</evidence>
<accession>A0A3S5IR18</accession>
<dbReference type="InterPro" id="IPR027417">
    <property type="entry name" value="P-loop_NTPase"/>
</dbReference>
<sequence>MEGDAPSLLGARDSGAIRAQSSLEETVSSSWVLCSPGVYRGPAATGLVFHVHTCELFWRNDELKPVPDSMSHFTDFETILGHDVLQCGLVMRHRHRHWVHVVGTPFDVMEWTAPSPLDQGVHTPLVLQGELPKGPVLAASYDGVTFNRLVDVYDEAPWPVRAERWAVDLVRAVLREVFPGASMKYFPVAEARDAAAEEQHEDGAGSAVRVMRFVMNDAPQYEDEDERATWKELIAYKHPAPHFHVFNLVSHGRKMYRSLVFTSNQRYCLHSLALVKRPREREQLYLTAFQAGELTRRVRCESCIEIHRYNAQLEVREMYLPARLLQGLLPSALLEAFLFWQDEENDTVIRGYSMGETHDYWFNYALEVRLRPGKADCVVTRLEGAAHRSTRGGERRRGDSCATGNRAPAVGAEEDGEDVSDAQAALLRSALTPLSDATCRWLLRHLRGDVAAAIQWAYDPINHDTIAAVEAREQQSVTGKAAAEAAELIPNASVEEEDMRKEGTPLRGSTGEALQGQELVLLSLLQNRTLAPLLQLVTKLEDCSHVLVWGRVLSQQPPHRGDEQCEADAVTMADVVSIELPRLRAKFQPHVDTATGHLRLHLVDHPGWYVAEANDIPRRVRRGGVGDFLRNLQRPFQECLTLCNGTGGFALMVPNHDFTAMQVRDDPFSPLLLFDRSSLRWQEAVASPFYVFAVHPCGSFLTPPTLGAALYYAVVQCATRHYTGAMRTLESCYTDCAFSVEEAFMFGLMERTLPDKFPDAHAVRLKLAHAIQYGPQELPWPLHLDLAGYLCKKRHVSQACQLTRDEVLDLLRRCSKATPIVRAQLQLWAALVKEEQKLTPPAFAISRGVAVKMKPPTMNRCGYPWERLLLFPWSRIEPQRLRRLTYEAPEADDLQEEALVEFLWADKLLLDEETGANSKLGFYFLYCLKNGLLTTKLFGEDVHVTLGQLLSRWFQLRHARWGRETQLDGETSVQPSWGSTVLQLIDLVPSAGWPEVVTETRVLYRMRQGVNLTASTEAHGLSTTPHVLVRLYQTVNDVARGVFERHEAVLRQRERLQRSQGFTARNRELYVRMTDHLQSRIIPANTSMEQLQLSFHALPATSQWAWVTQSEVEEQTTAADVVKMRGRVAALLGAPLGDLELLSSFIHSERAAAMCGDNSGGLHGGGGGDENSGGGRLRLPFDLHQHAQCGTPLARHLLTRLEEDADRFAQQQRRKVHYFLSTLTRERLRVVLCDSRVTVVEDILRTSAAELQKCMAALSSVSTADAADVLELTASALRLANDICVPAKSERDNDASNDDANDDYDVVGARVREYRLQRMQGCRSAVPLEWLLGALLSSDMAADLRAANPFHGDIEQLKAELVLLMLLANRSYMAQQAKQSVQELVLFLELCARIRGATLGEGDNHDLGPGAGSSRARLQELLRHFSVGVDVNALGWGGMQPTSGGDSSGSNRGGRLRVLSEDVVALLEGRMLQLENETVELLNARRHYAVVGGAAARDAFSLDPRYLLFEFLHNILLRARQVEMVRWFVDNARAGVSRVQQMIMGQGKTTVVGPLLALILADGAQLVTQVMPTALLEQTRGILRRCFSVVVPKQIYTLQFDRAFDETDANSVALLQQKLVAAAKTRAILISSPECIKSVFLKAIEQMHLIATTPTEELDAVHGNADERVAAQARGLLRRTQQRSAMADAITPIIQLWQCGVLIMDEVDVLLHPLRSELNFPIGLKHPIDLSGPRWTLPIHLLDAVFFYQRGRTSSAAMTGTTVFDVSLTRDTGRGRVGELLPEEGGELEERHNLQQTLLHAIRDAIGKGYETRALQREPHLVLLDHAYYQRLLLPALLPWAQLWLFHEIQRVSRLGLHASTASFAATLNWQSFLAGTTEFLLHPVRPDRESAVGSAINANFSPFAIQLLCLAHDWLHRLLPHVLAKIDRVGFGLLQPQDMDTVPVEERERMPMSRRLMAIPFVAKDVPSRSSEFAHPDVVIGLTVLAFRYEGMRFTDLKALLLQLKQDFARQSGPKEHRPAARLYHHWLRLSVSVEVQDGCHTSHNVVAPFPVAAAAGVGATLPFHTPRNASTHDRSGIPLSQLQVTDEVAIRALHHRLRYLPEVVHYYLCSHVFPRTMNFQGMKISACGHELGSSMLFTRRLGFSGTPSNLLPRDLGECFYEPGSDGRVLSVLTDPLVVTTEVLPLDWTPSRVLDRIATAHPPYHALIDAGALITNMENEDVARYLLSRLSPALFDGVVFLDSKDRQMILQRSNGLKVPVAQSGVALTRRFTFFDQVHTTGTDVKQAASVTAVVTLGKDLVFRDYAQGAY</sequence>
<dbReference type="PANTHER" id="PTHR13367">
    <property type="entry name" value="UBIQUITIN THIOESTERASE"/>
    <property type="match status" value="1"/>
</dbReference>
<dbReference type="Pfam" id="PF12340">
    <property type="entry name" value="DUF3638"/>
    <property type="match status" value="1"/>
</dbReference>
<feature type="domain" description="DUF3645" evidence="9">
    <location>
        <begin position="1953"/>
        <end position="1984"/>
    </location>
</feature>
<reference evidence="10 11" key="1">
    <citation type="journal article" date="2018" name="BMC Genomics">
        <title>Genomic comparison of Trypanosoma conorhini and Trypanosoma rangeli to Trypanosoma cruzi strains of high and low virulence.</title>
        <authorList>
            <person name="Bradwell K.R."/>
            <person name="Koparde V.N."/>
            <person name="Matveyev A.V."/>
            <person name="Serrano M.G."/>
            <person name="Alves J.M."/>
            <person name="Parikh H."/>
            <person name="Huang B."/>
            <person name="Lee V."/>
            <person name="Espinosa-Alvarez O."/>
            <person name="Ortiz P.A."/>
            <person name="Costa-Martins A.G."/>
            <person name="Teixeira M.M."/>
            <person name="Buck G.A."/>
        </authorList>
    </citation>
    <scope>NUCLEOTIDE SEQUENCE [LARGE SCALE GENOMIC DNA]</scope>
    <source>
        <strain evidence="10 11">AM80</strain>
    </source>
</reference>
<dbReference type="Proteomes" id="UP000283634">
    <property type="component" value="Unassembled WGS sequence"/>
</dbReference>
<gene>
    <name evidence="10" type="ORF">TraAM80_05547</name>
</gene>
<dbReference type="InterPro" id="IPR022105">
    <property type="entry name" value="DUF3645"/>
</dbReference>
<comment type="caution">
    <text evidence="10">The sequence shown here is derived from an EMBL/GenBank/DDBJ whole genome shotgun (WGS) entry which is preliminary data.</text>
</comment>
<evidence type="ECO:0000313" key="11">
    <source>
        <dbReference type="Proteomes" id="UP000283634"/>
    </source>
</evidence>
<protein>
    <recommendedName>
        <fullName evidence="2">ubiquitinyl hydrolase 1</fullName>
        <ecNumber evidence="2">3.4.19.12</ecNumber>
    </recommendedName>
</protein>
<evidence type="ECO:0000256" key="2">
    <source>
        <dbReference type="ARBA" id="ARBA00012759"/>
    </source>
</evidence>
<dbReference type="EMBL" id="MKGL01000183">
    <property type="protein sequence ID" value="RNF03803.1"/>
    <property type="molecule type" value="Genomic_DNA"/>
</dbReference>
<feature type="domain" description="DUF3638" evidence="8">
    <location>
        <begin position="1503"/>
        <end position="1745"/>
    </location>
</feature>
<dbReference type="EC" id="3.4.19.12" evidence="2"/>
<dbReference type="GO" id="GO:0004843">
    <property type="term" value="F:cysteine-type deubiquitinase activity"/>
    <property type="evidence" value="ECO:0007669"/>
    <property type="project" value="UniProtKB-EC"/>
</dbReference>
<dbReference type="GO" id="GO:0005737">
    <property type="term" value="C:cytoplasm"/>
    <property type="evidence" value="ECO:0007669"/>
    <property type="project" value="TreeGrafter"/>
</dbReference>
<dbReference type="GO" id="GO:0070530">
    <property type="term" value="F:K63-linked polyubiquitin modification-dependent protein binding"/>
    <property type="evidence" value="ECO:0007669"/>
    <property type="project" value="TreeGrafter"/>
</dbReference>
<evidence type="ECO:0000313" key="10">
    <source>
        <dbReference type="EMBL" id="RNF03803.1"/>
    </source>
</evidence>
<dbReference type="InterPro" id="IPR051346">
    <property type="entry name" value="OTU_Deubiquitinase"/>
</dbReference>
<evidence type="ECO:0000256" key="1">
    <source>
        <dbReference type="ARBA" id="ARBA00000707"/>
    </source>
</evidence>
<keyword evidence="3" id="KW-0645">Protease</keyword>
<dbReference type="RefSeq" id="XP_029237725.1">
    <property type="nucleotide sequence ID" value="XM_029382421.1"/>
</dbReference>
<evidence type="ECO:0000256" key="6">
    <source>
        <dbReference type="ARBA" id="ARBA00022807"/>
    </source>
</evidence>
<proteinExistence type="predicted"/>
<keyword evidence="11" id="KW-1185">Reference proteome</keyword>
<name>A0A3S5IR18_TRYRA</name>
<evidence type="ECO:0000256" key="3">
    <source>
        <dbReference type="ARBA" id="ARBA00022670"/>
    </source>
</evidence>
<keyword evidence="6" id="KW-0788">Thiol protease</keyword>
<comment type="catalytic activity">
    <reaction evidence="1">
        <text>Thiol-dependent hydrolysis of ester, thioester, amide, peptide and isopeptide bonds formed by the C-terminal Gly of ubiquitin (a 76-residue protein attached to proteins as an intracellular targeting signal).</text>
        <dbReference type="EC" id="3.4.19.12"/>
    </reaction>
</comment>
<dbReference type="GeneID" id="40329480"/>
<dbReference type="OrthoDB" id="2684236at2759"/>
<dbReference type="OMA" id="ARWILLW"/>
<evidence type="ECO:0000256" key="4">
    <source>
        <dbReference type="ARBA" id="ARBA00022786"/>
    </source>
</evidence>
<dbReference type="InterPro" id="IPR022099">
    <property type="entry name" value="DUF3638"/>
</dbReference>
<feature type="non-terminal residue" evidence="10">
    <location>
        <position position="2311"/>
    </location>
</feature>